<dbReference type="Pfam" id="PF05089">
    <property type="entry name" value="NAGLU"/>
    <property type="match status" value="1"/>
</dbReference>
<dbReference type="GO" id="GO:0005975">
    <property type="term" value="P:carbohydrate metabolic process"/>
    <property type="evidence" value="ECO:0007669"/>
    <property type="project" value="UniProtKB-ARBA"/>
</dbReference>
<evidence type="ECO:0000256" key="2">
    <source>
        <dbReference type="ARBA" id="ARBA00022525"/>
    </source>
</evidence>
<protein>
    <submittedName>
        <fullName evidence="10">F5/8 type C domain protein</fullName>
    </submittedName>
</protein>
<dbReference type="PANTHER" id="PTHR12872:SF1">
    <property type="entry name" value="ALPHA-N-ACETYLGLUCOSAMINIDASE"/>
    <property type="match status" value="1"/>
</dbReference>
<feature type="compositionally biased region" description="Basic and acidic residues" evidence="6">
    <location>
        <begin position="1816"/>
        <end position="1829"/>
    </location>
</feature>
<keyword evidence="3" id="KW-0732">Signal</keyword>
<dbReference type="Gene3D" id="1.20.1270.90">
    <property type="entry name" value="AF1782-like"/>
    <property type="match status" value="3"/>
</dbReference>
<dbReference type="Pfam" id="PF00754">
    <property type="entry name" value="F5_F8_type_C"/>
    <property type="match status" value="3"/>
</dbReference>
<dbReference type="Gene3D" id="1.20.120.670">
    <property type="entry name" value="N-acetyl-b-d-glucoasminidase"/>
    <property type="match status" value="1"/>
</dbReference>
<dbReference type="Pfam" id="PF22633">
    <property type="entry name" value="F5_F8_type_C_2"/>
    <property type="match status" value="1"/>
</dbReference>
<feature type="domain" description="F5/8 type C" evidence="8">
    <location>
        <begin position="1027"/>
        <end position="1101"/>
    </location>
</feature>
<keyword evidence="11" id="KW-1185">Reference proteome</keyword>
<evidence type="ECO:0000256" key="6">
    <source>
        <dbReference type="SAM" id="MobiDB-lite"/>
    </source>
</evidence>
<evidence type="ECO:0000256" key="1">
    <source>
        <dbReference type="ARBA" id="ARBA00022512"/>
    </source>
</evidence>
<keyword evidence="7" id="KW-1133">Transmembrane helix</keyword>
<dbReference type="InterPro" id="IPR007781">
    <property type="entry name" value="NAGLU"/>
</dbReference>
<dbReference type="eggNOG" id="COG3291">
    <property type="taxonomic scope" value="Bacteria"/>
</dbReference>
<feature type="domain" description="F5/8 type C" evidence="8">
    <location>
        <begin position="1"/>
        <end position="140"/>
    </location>
</feature>
<dbReference type="InterPro" id="IPR000421">
    <property type="entry name" value="FA58C"/>
</dbReference>
<reference evidence="10 11" key="2">
    <citation type="submission" date="2008-10" db="EMBL/GenBank/DDBJ databases">
        <authorList>
            <person name="Fulton L."/>
            <person name="Clifton S."/>
            <person name="Fulton B."/>
            <person name="Xu J."/>
            <person name="Minx P."/>
            <person name="Pepin K.H."/>
            <person name="Johnson M."/>
            <person name="Thiruvilangam P."/>
            <person name="Bhonagiri V."/>
            <person name="Nash W.E."/>
            <person name="Mardis E.R."/>
            <person name="Wilson R.K."/>
        </authorList>
    </citation>
    <scope>NUCLEOTIDE SEQUENCE [LARGE SCALE GENOMIC DNA]</scope>
    <source>
        <strain evidence="10 11">DSM 13279</strain>
    </source>
</reference>
<evidence type="ECO:0000313" key="10">
    <source>
        <dbReference type="EMBL" id="EEA90931.1"/>
    </source>
</evidence>
<evidence type="ECO:0000313" key="11">
    <source>
        <dbReference type="Proteomes" id="UP000003560"/>
    </source>
</evidence>
<keyword evidence="7" id="KW-0812">Transmembrane</keyword>
<dbReference type="InterPro" id="IPR024732">
    <property type="entry name" value="NAGLU_C"/>
</dbReference>
<sequence>SAATAAPQALTGLTAKAASASGHDAALAIDGKTDTYWQSPGTNSMQDYRRFIDVTFDGTYRISSISLQNVPGSYYHYEVYLSKDGSTFDKVAYKANDDPATANADQLDIEPTEACAARISVSYNSGSQQVNIAEVSFLGEKVSDTTAKKADIQVGDFADSAWGKEWNRFETDKAYADQKVVAEAGNLVERVLGAEWRDKFVFELRDQLDGKDVFEITDAGGGRIKVRGNDGISLASGLNYYLRNYCKVDYNPLFGSQLDMPATLPSVGEGILKFTDYEYRYALNFCTYSYTMAFWNWDEYEPFLDWCAMNGVNLVLDIVGQEEVLRQTLLEYNYTNEEIQEYLSGPAYFAWFYMQNLYSVGGPLPDSWFEQRVELARRIHDRMQTYGIDPVIQGFGGQVPTDFQQKNPNSVAASSGSWSGFARPYMIKTYLTDADRAAGKEDYFQKVGTTFYEAQERIFGKVSHFYAVDPFHEGGTVPQGFNIVDIYRTVQQKMLDYDPQAVWVMQQWQWGIDENKLSGLAKKEQSLVLDLQSDLRSQASPMENQQVPWVWNMLHNFGGRMGMDGVPEVLAIKIPQAYNSNRYMRGIGITPEAIDNSPIVYELLFDMTWEQDPVDYRAWTRSYIERRYGGTDAKIQEAWDILLDTAYKHVDGEYYQGASESIMNARPSDNKIGSASTWGHSDIDYDKKEFERAAQLFIESYDTYKDSEAFRYDFVDVMRQVLANAFQEYQPLAGDAYKQRDAERFELLANQMLEMLDAQDRMLSTSSDFMLGTWIENARTLLEDADDWTADLFELNARSLITTWGLEKNGSLIDYSNRQWSGLTGSYYKPRWESWANARKKALEDGGSAQDLNWFTFGWEWANRKSDQDDDGFATKPAAEDPKALAEQIMEHYSVTAMDEIVGDAEAEELQNIARGKVVTDVDTGQAVENLTDGNTDTGWTVPGKQEATLEIDLGGTYAVKGAGITLQQIAADFPLSYEITALVGDDWVKVGESTADKVSSKNEITCDVLASKMRFKVKSTDGQNLTGIYELSVMAANAPTVSYKNLSRGAKASAQNTEPGRELNAGVDGNEGTLWVGNGSDPNWYQVDLSQTQRVDRVRLAFEDAGRQFKFKVTAILPDSKEKVIIDQSNNTGDLEKVYTADLGYEVKAVRVDFVGSVGGTAWPALAELELLQEERESMTGTNIAATATITSSDTKPAPEDKTALIDGKDTAWVSRDGAIPAWFNLDLPEERHVDSIRLCFEKGQLDRSMQFDLVVTDAAGEKTTVYSRSAEDLKQQQGIEINVPVGRNVKSIRMDIKDARIPSNNGKAWPLVREIEVYSSPENAASHAAVSAGEGSTLAQDKLDALKDGNPATGATLSAAADKQLTFTLDKPRDINAVGLAFQPLQQPLRFTVEGLVPAQDGGEGTWKQIIDYSSNTRVAGELLARMSDAELVSAVRVNVLNDAVVTLNEVYLYEADGATELSSYIAGLEKQLGKLTFGEFAGNYRVEARDALMAKVNEAKAAIEQGMNSAEAGTWLEQLQAAERTFWNTGFVTIDRVPLYRTIDRAQAFKSALEKNGHDDLAGTLGDAITAAKTVADRYGDVTQAQLDEATAALKSALESASSSLDARDRLQVAIDAATELHDGATVGEFNGQYPQAAADALKTSIDAAKKALADHANDPTKLRDAAKALEDATEKFAQSVIAIDTAAWEASVARAQTFEEARYDANAWKQFTGVRESVAKVDTNKISQTDLNTKVAELDAAMKELEQHVLDRTALADTIARAKVLAPEGYTEDSWKKLEDALADAENAQAATSITQDELDQAAEALTKAIDGLEKEPTNQPDPDKPGQGGSENEGQGGPGSESGNGSGSQSGSGDAAGSGNGGPSGSGSGLAQTGDPAVIAGALAGGGLIAALAGLLHRRKR</sequence>
<keyword evidence="5" id="KW-0572">Peptidoglycan-anchor</keyword>
<evidence type="ECO:0000256" key="3">
    <source>
        <dbReference type="ARBA" id="ARBA00022729"/>
    </source>
</evidence>
<keyword evidence="2" id="KW-0964">Secreted</keyword>
<dbReference type="SUPFAM" id="SSF49785">
    <property type="entry name" value="Galactose-binding domain-like"/>
    <property type="match status" value="4"/>
</dbReference>
<gene>
    <name evidence="10" type="ORF">COLSTE_00853</name>
</gene>
<name>B6G9W2_9ACTN</name>
<dbReference type="PANTHER" id="PTHR12872">
    <property type="entry name" value="ALPHA-N-ACETYLGLUCOSAMINIDASE"/>
    <property type="match status" value="1"/>
</dbReference>
<feature type="compositionally biased region" description="Gly residues" evidence="6">
    <location>
        <begin position="1831"/>
        <end position="1873"/>
    </location>
</feature>
<organism evidence="10 11">
    <name type="scientific">Collinsella stercoris DSM 13279</name>
    <dbReference type="NCBI Taxonomy" id="445975"/>
    <lineage>
        <taxon>Bacteria</taxon>
        <taxon>Bacillati</taxon>
        <taxon>Actinomycetota</taxon>
        <taxon>Coriobacteriia</taxon>
        <taxon>Coriobacteriales</taxon>
        <taxon>Coriobacteriaceae</taxon>
        <taxon>Collinsella</taxon>
    </lineage>
</organism>
<evidence type="ECO:0000259" key="9">
    <source>
        <dbReference type="PROSITE" id="PS50847"/>
    </source>
</evidence>
<dbReference type="InterPro" id="IPR019931">
    <property type="entry name" value="LPXTG_anchor"/>
</dbReference>
<evidence type="ECO:0000259" key="8">
    <source>
        <dbReference type="PROSITE" id="PS50022"/>
    </source>
</evidence>
<dbReference type="InterPro" id="IPR024240">
    <property type="entry name" value="NAGLU_N"/>
</dbReference>
<feature type="region of interest" description="Disordered" evidence="6">
    <location>
        <begin position="1816"/>
        <end position="1879"/>
    </location>
</feature>
<accession>B6G9W2</accession>
<feature type="non-terminal residue" evidence="10">
    <location>
        <position position="1"/>
    </location>
</feature>
<dbReference type="RefSeq" id="WP_006720515.1">
    <property type="nucleotide sequence ID" value="NZ_DS995474.1"/>
</dbReference>
<proteinExistence type="predicted"/>
<dbReference type="Pfam" id="PF12972">
    <property type="entry name" value="NAGLU_C"/>
    <property type="match status" value="1"/>
</dbReference>
<dbReference type="eggNOG" id="COG1196">
    <property type="taxonomic scope" value="Bacteria"/>
</dbReference>
<keyword evidence="7" id="KW-0472">Membrane</keyword>
<reference evidence="10 11" key="1">
    <citation type="submission" date="2008-10" db="EMBL/GenBank/DDBJ databases">
        <title>Draft genome sequence of Collinsella stercoris (DSM 13279).</title>
        <authorList>
            <person name="Sudarsanam P."/>
            <person name="Ley R."/>
            <person name="Guruge J."/>
            <person name="Turnbaugh P.J."/>
            <person name="Mahowald M."/>
            <person name="Liep D."/>
            <person name="Gordon J."/>
        </authorList>
    </citation>
    <scope>NUCLEOTIDE SEQUENCE [LARGE SCALE GENOMIC DNA]</scope>
    <source>
        <strain evidence="10 11">DSM 13279</strain>
    </source>
</reference>
<dbReference type="Proteomes" id="UP000003560">
    <property type="component" value="Unassembled WGS sequence"/>
</dbReference>
<dbReference type="InterPro" id="IPR024733">
    <property type="entry name" value="NAGLU_tim-barrel"/>
</dbReference>
<dbReference type="Pfam" id="PF12971">
    <property type="entry name" value="NAGLU_N"/>
    <property type="match status" value="1"/>
</dbReference>
<evidence type="ECO:0000256" key="7">
    <source>
        <dbReference type="SAM" id="Phobius"/>
    </source>
</evidence>
<dbReference type="PROSITE" id="PS50022">
    <property type="entry name" value="FA58C_3"/>
    <property type="match status" value="3"/>
</dbReference>
<dbReference type="eggNOG" id="COG3669">
    <property type="taxonomic scope" value="Bacteria"/>
</dbReference>
<dbReference type="STRING" id="445975.COLSTE_00853"/>
<dbReference type="OrthoDB" id="9807519at2"/>
<dbReference type="InterPro" id="IPR029018">
    <property type="entry name" value="Hex-like_dom2"/>
</dbReference>
<evidence type="ECO:0000256" key="5">
    <source>
        <dbReference type="ARBA" id="ARBA00023088"/>
    </source>
</evidence>
<dbReference type="Gene3D" id="2.60.120.260">
    <property type="entry name" value="Galactose-binding domain-like"/>
    <property type="match status" value="4"/>
</dbReference>
<keyword evidence="4" id="KW-0378">Hydrolase</keyword>
<dbReference type="Gene3D" id="3.20.20.80">
    <property type="entry name" value="Glycosidases"/>
    <property type="match status" value="1"/>
</dbReference>
<feature type="domain" description="Gram-positive cocci surface proteins LPxTG" evidence="9">
    <location>
        <begin position="1875"/>
        <end position="1906"/>
    </location>
</feature>
<dbReference type="InterPro" id="IPR008979">
    <property type="entry name" value="Galactose-bd-like_sf"/>
</dbReference>
<dbReference type="GO" id="GO:0016787">
    <property type="term" value="F:hydrolase activity"/>
    <property type="evidence" value="ECO:0007669"/>
    <property type="project" value="UniProtKB-KW"/>
</dbReference>
<dbReference type="HOGENOM" id="CLU_230284_0_0_11"/>
<keyword evidence="1" id="KW-0134">Cell wall</keyword>
<dbReference type="EMBL" id="ABXJ01000054">
    <property type="protein sequence ID" value="EEA90931.1"/>
    <property type="molecule type" value="Genomic_DNA"/>
</dbReference>
<feature type="domain" description="F5/8 type C" evidence="8">
    <location>
        <begin position="1168"/>
        <end position="1322"/>
    </location>
</feature>
<comment type="caution">
    <text evidence="10">The sequence shown here is derived from an EMBL/GenBank/DDBJ whole genome shotgun (WGS) entry which is preliminary data.</text>
</comment>
<dbReference type="Gene3D" id="3.30.379.10">
    <property type="entry name" value="Chitobiase/beta-hexosaminidase domain 2-like"/>
    <property type="match status" value="1"/>
</dbReference>
<feature type="transmembrane region" description="Helical" evidence="7">
    <location>
        <begin position="1882"/>
        <end position="1901"/>
    </location>
</feature>
<dbReference type="PROSITE" id="PS50847">
    <property type="entry name" value="GRAM_POS_ANCHORING"/>
    <property type="match status" value="1"/>
</dbReference>
<evidence type="ECO:0000256" key="4">
    <source>
        <dbReference type="ARBA" id="ARBA00022801"/>
    </source>
</evidence>